<evidence type="ECO:0000259" key="12">
    <source>
        <dbReference type="PROSITE" id="PS50011"/>
    </source>
</evidence>
<feature type="domain" description="PASTA" evidence="13">
    <location>
        <begin position="371"/>
        <end position="434"/>
    </location>
</feature>
<proteinExistence type="predicted"/>
<comment type="catalytic activity">
    <reaction evidence="8">
        <text>L-seryl-[protein] + ATP = O-phospho-L-seryl-[protein] + ADP + H(+)</text>
        <dbReference type="Rhea" id="RHEA:17989"/>
        <dbReference type="Rhea" id="RHEA-COMP:9863"/>
        <dbReference type="Rhea" id="RHEA-COMP:11604"/>
        <dbReference type="ChEBI" id="CHEBI:15378"/>
        <dbReference type="ChEBI" id="CHEBI:29999"/>
        <dbReference type="ChEBI" id="CHEBI:30616"/>
        <dbReference type="ChEBI" id="CHEBI:83421"/>
        <dbReference type="ChEBI" id="CHEBI:456216"/>
        <dbReference type="EC" id="2.7.11.1"/>
    </reaction>
</comment>
<feature type="compositionally biased region" description="Acidic residues" evidence="10">
    <location>
        <begin position="313"/>
        <end position="330"/>
    </location>
</feature>
<evidence type="ECO:0000256" key="7">
    <source>
        <dbReference type="ARBA" id="ARBA00047899"/>
    </source>
</evidence>
<dbReference type="InterPro" id="IPR008271">
    <property type="entry name" value="Ser/Thr_kinase_AS"/>
</dbReference>
<sequence>MIGNILGDRYEIIEKIGEGGMSHVYKAKCNKLKRYVAVKILKDTFKDNEEIVEKFKREATAIANLSDANIVNVLDVGTQDSMHYIVMEYVKGKTLKDIIKEQGRLSSDVAISIAIKIARALDCAHKNNIIHRDIKPQNILVTPEGAVKVTDFGIAKSADSSTISYTNSVMGSAHYFSPEQAKGTFLDCRTDIYSLGAVIYEMVTGKLPFEAESPVAIALKHIQEPLVAPKVLNSSIPNSLNYLIIKAMEKEPIKRYQTAKEIIVDLEKVKNDPNVVLMSNNSEADDFTRVMAPVNVEDENSINKGQKSKKDEDLEDEYDDEEDYEDEEDDDKKSSRKNLKKKILYPLIFILLLGLGGLSAYFFSKGSGDSNKEKIVPNIIGMKDADARDAVEKAGLRYYIAGSVKSDKPEGTVVECTPNQGEKATTEVRVKLSAAEEKISVPDLSKMDQNAAKAKLSELGLELGDVKEEDSDSVQKGAVMSQDPARDTKVDKNTKVNIVISKGKKQVTVTVPSVTGLTKDQAKAKLDQLKLGVEFIKGDRKTPDKDSSGKVYAQNPDGGLTTIEGQSVKVTYYDDFVEEKKFFDVSGLIGKSKNDVEAWRNGKKVNVQYSGEDVIGATVSAIAPSTSVEEGGTIKVTLVAPNKPKQ</sequence>
<dbReference type="CDD" id="cd06577">
    <property type="entry name" value="PASTA_pknB"/>
    <property type="match status" value="2"/>
</dbReference>
<feature type="transmembrane region" description="Helical" evidence="11">
    <location>
        <begin position="343"/>
        <end position="363"/>
    </location>
</feature>
<dbReference type="GO" id="GO:0005524">
    <property type="term" value="F:ATP binding"/>
    <property type="evidence" value="ECO:0007669"/>
    <property type="project" value="UniProtKB-UniRule"/>
</dbReference>
<dbReference type="InterPro" id="IPR017441">
    <property type="entry name" value="Protein_kinase_ATP_BS"/>
</dbReference>
<dbReference type="FunFam" id="1.10.510.10:FF:000021">
    <property type="entry name" value="Serine/threonine protein kinase"/>
    <property type="match status" value="1"/>
</dbReference>
<evidence type="ECO:0000259" key="13">
    <source>
        <dbReference type="PROSITE" id="PS51178"/>
    </source>
</evidence>
<feature type="domain" description="Protein kinase" evidence="12">
    <location>
        <begin position="10"/>
        <end position="275"/>
    </location>
</feature>
<keyword evidence="11" id="KW-0812">Transmembrane</keyword>
<dbReference type="Gene3D" id="1.10.510.10">
    <property type="entry name" value="Transferase(Phosphotransferase) domain 1"/>
    <property type="match status" value="1"/>
</dbReference>
<dbReference type="SUPFAM" id="SSF56112">
    <property type="entry name" value="Protein kinase-like (PK-like)"/>
    <property type="match status" value="1"/>
</dbReference>
<dbReference type="PANTHER" id="PTHR43289:SF34">
    <property type="entry name" value="SERINE_THREONINE-PROTEIN KINASE YBDM-RELATED"/>
    <property type="match status" value="1"/>
</dbReference>
<feature type="binding site" evidence="9">
    <location>
        <position position="39"/>
    </location>
    <ligand>
        <name>ATP</name>
        <dbReference type="ChEBI" id="CHEBI:30616"/>
    </ligand>
</feature>
<keyword evidence="11" id="KW-1133">Transmembrane helix</keyword>
<dbReference type="PROSITE" id="PS00107">
    <property type="entry name" value="PROTEIN_KINASE_ATP"/>
    <property type="match status" value="1"/>
</dbReference>
<dbReference type="CDD" id="cd14014">
    <property type="entry name" value="STKc_PknB_like"/>
    <property type="match status" value="1"/>
</dbReference>
<feature type="region of interest" description="Disordered" evidence="10">
    <location>
        <begin position="467"/>
        <end position="490"/>
    </location>
</feature>
<dbReference type="AlphaFoldDB" id="A0A1M6K9C9"/>
<evidence type="ECO:0000256" key="11">
    <source>
        <dbReference type="SAM" id="Phobius"/>
    </source>
</evidence>
<evidence type="ECO:0000256" key="1">
    <source>
        <dbReference type="ARBA" id="ARBA00012513"/>
    </source>
</evidence>
<evidence type="ECO:0000313" key="14">
    <source>
        <dbReference type="EMBL" id="SHJ55534.1"/>
    </source>
</evidence>
<dbReference type="OrthoDB" id="9788659at2"/>
<feature type="region of interest" description="Disordered" evidence="10">
    <location>
        <begin position="298"/>
        <end position="336"/>
    </location>
</feature>
<evidence type="ECO:0000256" key="6">
    <source>
        <dbReference type="ARBA" id="ARBA00022840"/>
    </source>
</evidence>
<accession>A0A1M6K9C9</accession>
<dbReference type="RefSeq" id="WP_072986973.1">
    <property type="nucleotide sequence ID" value="NZ_FQZB01000009.1"/>
</dbReference>
<keyword evidence="15" id="KW-1185">Reference proteome</keyword>
<evidence type="ECO:0000256" key="8">
    <source>
        <dbReference type="ARBA" id="ARBA00048679"/>
    </source>
</evidence>
<keyword evidence="11" id="KW-0472">Membrane</keyword>
<comment type="catalytic activity">
    <reaction evidence="7">
        <text>L-threonyl-[protein] + ATP = O-phospho-L-threonyl-[protein] + ADP + H(+)</text>
        <dbReference type="Rhea" id="RHEA:46608"/>
        <dbReference type="Rhea" id="RHEA-COMP:11060"/>
        <dbReference type="Rhea" id="RHEA-COMP:11605"/>
        <dbReference type="ChEBI" id="CHEBI:15378"/>
        <dbReference type="ChEBI" id="CHEBI:30013"/>
        <dbReference type="ChEBI" id="CHEBI:30616"/>
        <dbReference type="ChEBI" id="CHEBI:61977"/>
        <dbReference type="ChEBI" id="CHEBI:456216"/>
        <dbReference type="EC" id="2.7.11.1"/>
    </reaction>
</comment>
<evidence type="ECO:0000256" key="3">
    <source>
        <dbReference type="ARBA" id="ARBA00022679"/>
    </source>
</evidence>
<evidence type="ECO:0000256" key="2">
    <source>
        <dbReference type="ARBA" id="ARBA00022527"/>
    </source>
</evidence>
<evidence type="ECO:0000256" key="4">
    <source>
        <dbReference type="ARBA" id="ARBA00022741"/>
    </source>
</evidence>
<evidence type="ECO:0000256" key="5">
    <source>
        <dbReference type="ARBA" id="ARBA00022777"/>
    </source>
</evidence>
<evidence type="ECO:0000256" key="10">
    <source>
        <dbReference type="SAM" id="MobiDB-lite"/>
    </source>
</evidence>
<dbReference type="InterPro" id="IPR011009">
    <property type="entry name" value="Kinase-like_dom_sf"/>
</dbReference>
<dbReference type="Pfam" id="PF03793">
    <property type="entry name" value="PASTA"/>
    <property type="match status" value="3"/>
</dbReference>
<feature type="domain" description="PASTA" evidence="13">
    <location>
        <begin position="435"/>
        <end position="502"/>
    </location>
</feature>
<organism evidence="14 15">
    <name type="scientific">Clostridium cavendishii DSM 21758</name>
    <dbReference type="NCBI Taxonomy" id="1121302"/>
    <lineage>
        <taxon>Bacteria</taxon>
        <taxon>Bacillati</taxon>
        <taxon>Bacillota</taxon>
        <taxon>Clostridia</taxon>
        <taxon>Eubacteriales</taxon>
        <taxon>Clostridiaceae</taxon>
        <taxon>Clostridium</taxon>
    </lineage>
</organism>
<evidence type="ECO:0000256" key="9">
    <source>
        <dbReference type="PROSITE-ProRule" id="PRU10141"/>
    </source>
</evidence>
<feature type="domain" description="PASTA" evidence="13">
    <location>
        <begin position="505"/>
        <end position="574"/>
    </location>
</feature>
<dbReference type="GO" id="GO:0004674">
    <property type="term" value="F:protein serine/threonine kinase activity"/>
    <property type="evidence" value="ECO:0007669"/>
    <property type="project" value="UniProtKB-KW"/>
</dbReference>
<dbReference type="Gene3D" id="3.30.200.20">
    <property type="entry name" value="Phosphorylase Kinase, domain 1"/>
    <property type="match status" value="1"/>
</dbReference>
<dbReference type="InterPro" id="IPR000719">
    <property type="entry name" value="Prot_kinase_dom"/>
</dbReference>
<name>A0A1M6K9C9_9CLOT</name>
<reference evidence="14 15" key="1">
    <citation type="submission" date="2016-11" db="EMBL/GenBank/DDBJ databases">
        <authorList>
            <person name="Jaros S."/>
            <person name="Januszkiewicz K."/>
            <person name="Wedrychowicz H."/>
        </authorList>
    </citation>
    <scope>NUCLEOTIDE SEQUENCE [LARGE SCALE GENOMIC DNA]</scope>
    <source>
        <strain evidence="14 15">DSM 21758</strain>
    </source>
</reference>
<dbReference type="SMART" id="SM00220">
    <property type="entry name" value="S_TKc"/>
    <property type="match status" value="1"/>
</dbReference>
<dbReference type="PROSITE" id="PS50011">
    <property type="entry name" value="PROTEIN_KINASE_DOM"/>
    <property type="match status" value="1"/>
</dbReference>
<keyword evidence="5 14" id="KW-0418">Kinase</keyword>
<keyword evidence="3" id="KW-0808">Transferase</keyword>
<protein>
    <recommendedName>
        <fullName evidence="1">non-specific serine/threonine protein kinase</fullName>
        <ecNumber evidence="1">2.7.11.1</ecNumber>
    </recommendedName>
</protein>
<dbReference type="EMBL" id="FQZB01000009">
    <property type="protein sequence ID" value="SHJ55534.1"/>
    <property type="molecule type" value="Genomic_DNA"/>
</dbReference>
<evidence type="ECO:0000313" key="15">
    <source>
        <dbReference type="Proteomes" id="UP000184310"/>
    </source>
</evidence>
<dbReference type="SMART" id="SM00740">
    <property type="entry name" value="PASTA"/>
    <property type="match status" value="4"/>
</dbReference>
<dbReference type="InterPro" id="IPR005543">
    <property type="entry name" value="PASTA_dom"/>
</dbReference>
<gene>
    <name evidence="14" type="ORF">SAMN02745163_02132</name>
</gene>
<keyword evidence="2 14" id="KW-0723">Serine/threonine-protein kinase</keyword>
<dbReference type="PROSITE" id="PS51178">
    <property type="entry name" value="PASTA"/>
    <property type="match status" value="3"/>
</dbReference>
<dbReference type="STRING" id="1121302.SAMN02745163_02132"/>
<dbReference type="NCBIfam" id="NF033483">
    <property type="entry name" value="PknB_PASTA_kin"/>
    <property type="match status" value="1"/>
</dbReference>
<keyword evidence="6 9" id="KW-0067">ATP-binding</keyword>
<dbReference type="PANTHER" id="PTHR43289">
    <property type="entry name" value="MITOGEN-ACTIVATED PROTEIN KINASE KINASE KINASE 20-RELATED"/>
    <property type="match status" value="1"/>
</dbReference>
<dbReference type="EC" id="2.7.11.1" evidence="1"/>
<dbReference type="Gene3D" id="3.30.10.20">
    <property type="match status" value="3"/>
</dbReference>
<keyword evidence="4 9" id="KW-0547">Nucleotide-binding</keyword>
<dbReference type="Pfam" id="PF00069">
    <property type="entry name" value="Pkinase"/>
    <property type="match status" value="1"/>
</dbReference>
<dbReference type="PROSITE" id="PS00108">
    <property type="entry name" value="PROTEIN_KINASE_ST"/>
    <property type="match status" value="1"/>
</dbReference>
<dbReference type="Proteomes" id="UP000184310">
    <property type="component" value="Unassembled WGS sequence"/>
</dbReference>